<accession>A0A2P5SZ97</accession>
<dbReference type="OrthoDB" id="5571448at2"/>
<reference evidence="2 3" key="1">
    <citation type="journal article" date="2018" name="Genome Biol. Evol.">
        <title>Cladogenesis and Genomic Streamlining in Extracellular Endosymbionts of Tropical Stink Bugs.</title>
        <authorList>
            <person name="Otero-Bravo A."/>
            <person name="Goffredi S."/>
            <person name="Sabree Z.L."/>
        </authorList>
    </citation>
    <scope>NUCLEOTIDE SEQUENCE [LARGE SCALE GENOMIC DNA]</scope>
    <source>
        <strain evidence="2 3">SoEE</strain>
    </source>
</reference>
<dbReference type="Pfam" id="PF12633">
    <property type="entry name" value="Adenyl_cycl_N"/>
    <property type="match status" value="1"/>
</dbReference>
<feature type="domain" description="Adenylate cyclase class-I N-terminal" evidence="1">
    <location>
        <begin position="10"/>
        <end position="202"/>
    </location>
</feature>
<comment type="caution">
    <text evidence="2">The sequence shown here is derived from an EMBL/GenBank/DDBJ whole genome shotgun (WGS) entry which is preliminary data.</text>
</comment>
<dbReference type="EMBL" id="PDKT01000006">
    <property type="protein sequence ID" value="PPI87668.1"/>
    <property type="molecule type" value="Genomic_DNA"/>
</dbReference>
<proteinExistence type="predicted"/>
<dbReference type="InterPro" id="IPR024685">
    <property type="entry name" value="Adenylate_cyclase_1_N"/>
</dbReference>
<gene>
    <name evidence="2" type="ORF">CRV12_03570</name>
</gene>
<dbReference type="Pfam" id="PF01295">
    <property type="entry name" value="Adenylate_cycl"/>
    <property type="match status" value="1"/>
</dbReference>
<protein>
    <recommendedName>
        <fullName evidence="1">Adenylate cyclase class-I N-terminal domain-containing protein</fullName>
    </recommendedName>
</protein>
<dbReference type="AlphaFoldDB" id="A0A2P5SZ97"/>
<dbReference type="RefSeq" id="WP_136131292.1">
    <property type="nucleotide sequence ID" value="NZ_PDKT01000006.1"/>
</dbReference>
<dbReference type="PANTHER" id="PTHR38760">
    <property type="entry name" value="ADENYLATE CYCLASE"/>
    <property type="match status" value="1"/>
</dbReference>
<name>A0A2P5SZ97_9GAMM</name>
<dbReference type="PANTHER" id="PTHR38760:SF1">
    <property type="entry name" value="ADENYLATE CYCLASE"/>
    <property type="match status" value="1"/>
</dbReference>
<dbReference type="Proteomes" id="UP000296153">
    <property type="component" value="Unassembled WGS sequence"/>
</dbReference>
<evidence type="ECO:0000259" key="1">
    <source>
        <dbReference type="Pfam" id="PF12633"/>
    </source>
</evidence>
<evidence type="ECO:0000313" key="2">
    <source>
        <dbReference type="EMBL" id="PPI87668.1"/>
    </source>
</evidence>
<organism evidence="2 3">
    <name type="scientific">Candidatus Pantoea edessiphila</name>
    <dbReference type="NCBI Taxonomy" id="2044610"/>
    <lineage>
        <taxon>Bacteria</taxon>
        <taxon>Pseudomonadati</taxon>
        <taxon>Pseudomonadota</taxon>
        <taxon>Gammaproteobacteria</taxon>
        <taxon>Enterobacterales</taxon>
        <taxon>Erwiniaceae</taxon>
        <taxon>Pantoea</taxon>
    </lineage>
</organism>
<dbReference type="GO" id="GO:0004016">
    <property type="term" value="F:adenylate cyclase activity"/>
    <property type="evidence" value="ECO:0007669"/>
    <property type="project" value="InterPro"/>
</dbReference>
<evidence type="ECO:0000313" key="3">
    <source>
        <dbReference type="Proteomes" id="UP000296153"/>
    </source>
</evidence>
<dbReference type="InterPro" id="IPR000274">
    <property type="entry name" value="Adenylate_cyclase_1"/>
</dbReference>
<sequence length="406" mass="48572">MIKEFCIHNIHIINQRLDAAHTFRVNRTLSTIGPIFQKIYNLVPIFFHYHHPLIPGYVENKVPYGINLFTPDKNQYQLLLQLIGNSKLKSPKHEMPITGIYSMGSTFSIGQNDKSDLDIWVFHKSHLDKHDLINLNYKCTRIQKWCNSLSIKISFFLIDENIFKYCRVNCFSKQKINSIYNVFLLDEFYRTSVRIAGKRILWTVIPDREEYRYEEYVYSLYSDGILTQNEWLDLGNLKLIQIKEYFKEILLQINKNANTPYKSLLKISLIESYVLRYPHTELLSMYTKKHLHSGNIIFYGFDPYYIMLNRLTNYLTDIKDNIRLNLIRCCFYFKVKEKLSIKINNQQINWKRKILLNLVRHWGWDEEKLKILDQNIDYKKKIINEINNELLKVKIKNSNKLIGFLN</sequence>
<dbReference type="GO" id="GO:0006171">
    <property type="term" value="P:cAMP biosynthetic process"/>
    <property type="evidence" value="ECO:0007669"/>
    <property type="project" value="InterPro"/>
</dbReference>